<dbReference type="OrthoDB" id="6272730at2"/>
<evidence type="ECO:0000313" key="5">
    <source>
        <dbReference type="Proteomes" id="UP000036834"/>
    </source>
</evidence>
<feature type="domain" description="NrS-1 polymerase-like HBD" evidence="2">
    <location>
        <begin position="238"/>
        <end position="297"/>
    </location>
</feature>
<reference evidence="4" key="2">
    <citation type="submission" date="2015-07" db="EMBL/GenBank/DDBJ databases">
        <title>MeaNS - Measles Nucleotide Surveillance Program.</title>
        <authorList>
            <person name="Tran T."/>
            <person name="Druce J."/>
        </authorList>
    </citation>
    <scope>NUCLEOTIDE SEQUENCE</scope>
    <source>
        <strain evidence="4">DSM 9887</strain>
    </source>
</reference>
<dbReference type="Proteomes" id="UP000036834">
    <property type="component" value="Unassembled WGS sequence"/>
</dbReference>
<proteinExistence type="predicted"/>
<evidence type="ECO:0000313" key="6">
    <source>
        <dbReference type="Proteomes" id="UP000319578"/>
    </source>
</evidence>
<evidence type="ECO:0000259" key="2">
    <source>
        <dbReference type="Pfam" id="PF22763"/>
    </source>
</evidence>
<feature type="region of interest" description="Disordered" evidence="1">
    <location>
        <begin position="291"/>
        <end position="321"/>
    </location>
</feature>
<feature type="compositionally biased region" description="Polar residues" evidence="1">
    <location>
        <begin position="291"/>
        <end position="305"/>
    </location>
</feature>
<dbReference type="Proteomes" id="UP000319578">
    <property type="component" value="Unassembled WGS sequence"/>
</dbReference>
<dbReference type="PATRIC" id="fig|54915.3.peg.6186"/>
<organism evidence="4 5">
    <name type="scientific">Brevibacillus reuszeri</name>
    <dbReference type="NCBI Taxonomy" id="54915"/>
    <lineage>
        <taxon>Bacteria</taxon>
        <taxon>Bacillati</taxon>
        <taxon>Bacillota</taxon>
        <taxon>Bacilli</taxon>
        <taxon>Bacillales</taxon>
        <taxon>Paenibacillaceae</taxon>
        <taxon>Brevibacillus</taxon>
    </lineage>
</organism>
<evidence type="ECO:0000313" key="4">
    <source>
        <dbReference type="EMBL" id="KNB73156.1"/>
    </source>
</evidence>
<evidence type="ECO:0000313" key="3">
    <source>
        <dbReference type="EMBL" id="GED68502.1"/>
    </source>
</evidence>
<sequence length="847" mass="96400">MLYTFANIPVSLREFKQWVLWGYRMRDSIKTKVPLNIAGIPSDAQDSDNQFTFEEVVHMYTDEEFNPEGKRFNGIGFVFKKDGGITGIDLDKCVDKETGKIEEWAQKIIDRFQSYTELSVSGTGVHILIEGKIPGAKNRTGQIEMYDSKRFFTVSGNRIGEVEGVMERQDVLNSFYKEVFPENEKLATIKNESETALSLSDSDIISLLIKEKNGGKWAKLYQEGWKNGESYCQKYPSQSEADAAFCSKLAFYTDDPEQIERIMSKSKLGQREKWENRHDYRDSVIQKALAQQTERYSGTKNSPSKSDSEGQADKVSETSEEWPDIVEFEEYELPEFPTDIFPDWVRDYVEAIAESSQTPVDMAGMLVLAALATCIQRRYVIEIVPEFVEPLCLYVLVAMPPSNRKTKVFSEIIRPIRRYEKYLRSEFEVMSDERKVEIDILKAKEDELKKRMKKGEVDVKHELSTIKSKIKTLQELYPPSLIKQDITAEGLIQALRQNQNRLGILSDESGVLDIASGLYTGGKTNIDIFLKGHTGSDYVYDRKGSEPAYLDRATITLGLAVQNEVLQEFVSKKVMRGRGFIARFLYSVPKSMVGYRKADGLPVPQHVKTNYDNNISKILEWKTGGTVSDEVRNESLVEFVKNEIEKDTIDYDEDAPPQYLCLTEEAQAVYKQFYEDHEPRLHPDKGDLGGVNILEWSGKLVGHLMRIAGLLHVAENIDKPRLPLAVEAFTVKRAIRLGDYLISHARKAFGEASLGNNFEKQKKLLLALLGKIPKEECENKRTKTDIWRLVKGKGFPNSADISKNLLDGLVERGYLRNEYVKRGGKGADSIVYMINPKVYEMTKESGD</sequence>
<gene>
    <name evidence="4" type="ORF">ADS79_04045</name>
    <name evidence="3" type="ORF">BRE01_22040</name>
</gene>
<dbReference type="EMBL" id="BJON01000008">
    <property type="protein sequence ID" value="GED68502.1"/>
    <property type="molecule type" value="Genomic_DNA"/>
</dbReference>
<comment type="caution">
    <text evidence="4">The sequence shown here is derived from an EMBL/GenBank/DDBJ whole genome shotgun (WGS) entry which is preliminary data.</text>
</comment>
<dbReference type="InterPro" id="IPR025048">
    <property type="entry name" value="DUF3987"/>
</dbReference>
<dbReference type="InterPro" id="IPR054468">
    <property type="entry name" value="NrSPol-like_HBD"/>
</dbReference>
<name>A0A0K9YWV6_9BACL</name>
<dbReference type="STRING" id="54915.ADS79_04045"/>
<dbReference type="EMBL" id="LGIQ01000005">
    <property type="protein sequence ID" value="KNB73156.1"/>
    <property type="molecule type" value="Genomic_DNA"/>
</dbReference>
<accession>A0A0K9YWV6</accession>
<dbReference type="AlphaFoldDB" id="A0A0K9YWV6"/>
<protein>
    <recommendedName>
        <fullName evidence="2">NrS-1 polymerase-like HBD domain-containing protein</fullName>
    </recommendedName>
</protein>
<reference evidence="5" key="1">
    <citation type="submission" date="2015-07" db="EMBL/GenBank/DDBJ databases">
        <title>Genome sequencing project for genomic taxonomy and phylogenomics of Bacillus-like bacteria.</title>
        <authorList>
            <person name="Liu B."/>
            <person name="Wang J."/>
            <person name="Zhu Y."/>
            <person name="Liu G."/>
            <person name="Chen Q."/>
            <person name="Chen Z."/>
            <person name="Lan J."/>
            <person name="Che J."/>
            <person name="Ge C."/>
            <person name="Shi H."/>
            <person name="Pan Z."/>
            <person name="Liu X."/>
        </authorList>
    </citation>
    <scope>NUCLEOTIDE SEQUENCE [LARGE SCALE GENOMIC DNA]</scope>
    <source>
        <strain evidence="5">DSM 9887</strain>
    </source>
</reference>
<keyword evidence="6" id="KW-1185">Reference proteome</keyword>
<dbReference type="Pfam" id="PF13148">
    <property type="entry name" value="DUF3987"/>
    <property type="match status" value="1"/>
</dbReference>
<evidence type="ECO:0000256" key="1">
    <source>
        <dbReference type="SAM" id="MobiDB-lite"/>
    </source>
</evidence>
<dbReference type="Pfam" id="PF22763">
    <property type="entry name" value="NrS1-1_pol-like_HBD"/>
    <property type="match status" value="1"/>
</dbReference>
<reference evidence="3 6" key="3">
    <citation type="submission" date="2019-06" db="EMBL/GenBank/DDBJ databases">
        <title>Whole genome shotgun sequence of Brevibacillus reuszeri NBRC 15719.</title>
        <authorList>
            <person name="Hosoyama A."/>
            <person name="Uohara A."/>
            <person name="Ohji S."/>
            <person name="Ichikawa N."/>
        </authorList>
    </citation>
    <scope>NUCLEOTIDE SEQUENCE [LARGE SCALE GENOMIC DNA]</scope>
    <source>
        <strain evidence="3 6">NBRC 15719</strain>
    </source>
</reference>
<feature type="compositionally biased region" description="Basic and acidic residues" evidence="1">
    <location>
        <begin position="306"/>
        <end position="317"/>
    </location>
</feature>